<evidence type="ECO:0000256" key="1">
    <source>
        <dbReference type="SAM" id="MobiDB-lite"/>
    </source>
</evidence>
<sequence>MTATETAAISSKGQDKKHIHDAFGSHLESNLDPSILSLSQLLPAYPRPIATPQQFYATAAAPTGAAPTAPSSYHHRQTEPLPYGYTQLEHFTSPQNYTSYSNNFIDNRGSNRYNYNGYNYSNNYFNNNTTSRMYPTIHTQEEIALKGDYPRYVDGFTEEIGYKGEYPPYVDDGTLEEKPHGQGKGDRGARGEAREVAEGESGDGIAVQACKETPYRPKTFFMNARSFRRTEFWIIAVFAATLLLGTVMGGIMAGKGNNNNNSGGSDDGNNGSSSESGRGTRTTSGAGGGNATGTQGPIITSMTTGTEGGTTTPFIAPMPTTTTIGLDPQPTTTMDTTIAITIPATTPATTTTTTTTTAAATTTSTSTMVTMTTVPMNTQPSPPSVSPTPTNL</sequence>
<organism evidence="3 4">
    <name type="scientific">Linnemannia exigua</name>
    <dbReference type="NCBI Taxonomy" id="604196"/>
    <lineage>
        <taxon>Eukaryota</taxon>
        <taxon>Fungi</taxon>
        <taxon>Fungi incertae sedis</taxon>
        <taxon>Mucoromycota</taxon>
        <taxon>Mortierellomycotina</taxon>
        <taxon>Mortierellomycetes</taxon>
        <taxon>Mortierellales</taxon>
        <taxon>Mortierellaceae</taxon>
        <taxon>Linnemannia</taxon>
    </lineage>
</organism>
<proteinExistence type="predicted"/>
<keyword evidence="4" id="KW-1185">Reference proteome</keyword>
<keyword evidence="2" id="KW-0812">Transmembrane</keyword>
<accession>A0AAD4DJR1</accession>
<feature type="compositionally biased region" description="Low complexity" evidence="1">
    <location>
        <begin position="303"/>
        <end position="312"/>
    </location>
</feature>
<feature type="region of interest" description="Disordered" evidence="1">
    <location>
        <begin position="171"/>
        <end position="209"/>
    </location>
</feature>
<keyword evidence="2" id="KW-0472">Membrane</keyword>
<reference evidence="3" key="1">
    <citation type="journal article" date="2020" name="Fungal Divers.">
        <title>Resolving the Mortierellaceae phylogeny through synthesis of multi-gene phylogenetics and phylogenomics.</title>
        <authorList>
            <person name="Vandepol N."/>
            <person name="Liber J."/>
            <person name="Desiro A."/>
            <person name="Na H."/>
            <person name="Kennedy M."/>
            <person name="Barry K."/>
            <person name="Grigoriev I.V."/>
            <person name="Miller A.N."/>
            <person name="O'Donnell K."/>
            <person name="Stajich J.E."/>
            <person name="Bonito G."/>
        </authorList>
    </citation>
    <scope>NUCLEOTIDE SEQUENCE</scope>
    <source>
        <strain evidence="3">NRRL 28262</strain>
    </source>
</reference>
<evidence type="ECO:0000313" key="3">
    <source>
        <dbReference type="EMBL" id="KAG0279969.1"/>
    </source>
</evidence>
<dbReference type="Proteomes" id="UP001194580">
    <property type="component" value="Unassembled WGS sequence"/>
</dbReference>
<keyword evidence="2" id="KW-1133">Transmembrane helix</keyword>
<evidence type="ECO:0000256" key="2">
    <source>
        <dbReference type="SAM" id="Phobius"/>
    </source>
</evidence>
<gene>
    <name evidence="3" type="ORF">BGZ95_011713</name>
</gene>
<feature type="region of interest" description="Disordered" evidence="1">
    <location>
        <begin position="257"/>
        <end position="330"/>
    </location>
</feature>
<name>A0AAD4DJR1_9FUNG</name>
<dbReference type="AlphaFoldDB" id="A0AAD4DJR1"/>
<evidence type="ECO:0000313" key="4">
    <source>
        <dbReference type="Proteomes" id="UP001194580"/>
    </source>
</evidence>
<feature type="transmembrane region" description="Helical" evidence="2">
    <location>
        <begin position="232"/>
        <end position="253"/>
    </location>
</feature>
<feature type="compositionally biased region" description="Basic and acidic residues" evidence="1">
    <location>
        <begin position="175"/>
        <end position="197"/>
    </location>
</feature>
<dbReference type="EMBL" id="JAAAIL010000091">
    <property type="protein sequence ID" value="KAG0279969.1"/>
    <property type="molecule type" value="Genomic_DNA"/>
</dbReference>
<feature type="compositionally biased region" description="Low complexity" evidence="1">
    <location>
        <begin position="257"/>
        <end position="284"/>
    </location>
</feature>
<protein>
    <submittedName>
        <fullName evidence="3">Uncharacterized protein</fullName>
    </submittedName>
</protein>
<comment type="caution">
    <text evidence="3">The sequence shown here is derived from an EMBL/GenBank/DDBJ whole genome shotgun (WGS) entry which is preliminary data.</text>
</comment>